<evidence type="ECO:0000313" key="7">
    <source>
        <dbReference type="EMBL" id="OGZ12797.1"/>
    </source>
</evidence>
<dbReference type="GO" id="GO:0019843">
    <property type="term" value="F:rRNA binding"/>
    <property type="evidence" value="ECO:0007669"/>
    <property type="project" value="UniProtKB-UniRule"/>
</dbReference>
<protein>
    <recommendedName>
        <fullName evidence="4 5">Small ribosomal subunit protein uS11</fullName>
    </recommendedName>
</protein>
<dbReference type="InterPro" id="IPR018102">
    <property type="entry name" value="Ribosomal_uS11_CS"/>
</dbReference>
<evidence type="ECO:0000256" key="2">
    <source>
        <dbReference type="ARBA" id="ARBA00022980"/>
    </source>
</evidence>
<dbReference type="InterPro" id="IPR036967">
    <property type="entry name" value="Ribosomal_uS11_sf"/>
</dbReference>
<dbReference type="PANTHER" id="PTHR11759">
    <property type="entry name" value="40S RIBOSOMAL PROTEIN S14/30S RIBOSOMAL PROTEIN S11"/>
    <property type="match status" value="1"/>
</dbReference>
<comment type="similarity">
    <text evidence="1 5 6">Belongs to the universal ribosomal protein uS11 family.</text>
</comment>
<dbReference type="GO" id="GO:0003735">
    <property type="term" value="F:structural constituent of ribosome"/>
    <property type="evidence" value="ECO:0007669"/>
    <property type="project" value="InterPro"/>
</dbReference>
<evidence type="ECO:0000256" key="6">
    <source>
        <dbReference type="RuleBase" id="RU003629"/>
    </source>
</evidence>
<evidence type="ECO:0000256" key="5">
    <source>
        <dbReference type="HAMAP-Rule" id="MF_01310"/>
    </source>
</evidence>
<proteinExistence type="inferred from homology"/>
<gene>
    <name evidence="5" type="primary">rpsK</name>
    <name evidence="7" type="ORF">A3D67_02750</name>
</gene>
<dbReference type="PROSITE" id="PS00054">
    <property type="entry name" value="RIBOSOMAL_S11"/>
    <property type="match status" value="1"/>
</dbReference>
<keyword evidence="5" id="KW-0694">RNA-binding</keyword>
<accession>A0A1G2DGK7</accession>
<dbReference type="Proteomes" id="UP000178099">
    <property type="component" value="Unassembled WGS sequence"/>
</dbReference>
<keyword evidence="2 5" id="KW-0689">Ribosomal protein</keyword>
<dbReference type="GO" id="GO:0005840">
    <property type="term" value="C:ribosome"/>
    <property type="evidence" value="ECO:0007669"/>
    <property type="project" value="UniProtKB-KW"/>
</dbReference>
<keyword evidence="3 5" id="KW-0687">Ribonucleoprotein</keyword>
<dbReference type="GO" id="GO:0006412">
    <property type="term" value="P:translation"/>
    <property type="evidence" value="ECO:0007669"/>
    <property type="project" value="UniProtKB-UniRule"/>
</dbReference>
<evidence type="ECO:0000256" key="3">
    <source>
        <dbReference type="ARBA" id="ARBA00023274"/>
    </source>
</evidence>
<comment type="function">
    <text evidence="5">Located on the platform of the 30S subunit, it bridges several disparate RNA helices of the 16S rRNA. Forms part of the Shine-Dalgarno cleft in the 70S ribosome.</text>
</comment>
<keyword evidence="5" id="KW-0699">rRNA-binding</keyword>
<dbReference type="GO" id="GO:1990904">
    <property type="term" value="C:ribonucleoprotein complex"/>
    <property type="evidence" value="ECO:0007669"/>
    <property type="project" value="UniProtKB-KW"/>
</dbReference>
<dbReference type="EMBL" id="MHLN01000001">
    <property type="protein sequence ID" value="OGZ12797.1"/>
    <property type="molecule type" value="Genomic_DNA"/>
</dbReference>
<dbReference type="InterPro" id="IPR001971">
    <property type="entry name" value="Ribosomal_uS11"/>
</dbReference>
<dbReference type="SUPFAM" id="SSF53137">
    <property type="entry name" value="Translational machinery components"/>
    <property type="match status" value="1"/>
</dbReference>
<evidence type="ECO:0000313" key="8">
    <source>
        <dbReference type="Proteomes" id="UP000178099"/>
    </source>
</evidence>
<dbReference type="PIRSF" id="PIRSF002131">
    <property type="entry name" value="Ribosomal_S11"/>
    <property type="match status" value="1"/>
</dbReference>
<dbReference type="AlphaFoldDB" id="A0A1G2DGK7"/>
<evidence type="ECO:0000256" key="1">
    <source>
        <dbReference type="ARBA" id="ARBA00006194"/>
    </source>
</evidence>
<sequence>MARKKVTFGTLHIHSTYNNTRMLLSDKEGNALSWSSSGALGFKGTKKGTPFAAAKVGELLGERAQVIGIKGVNVVIKGVGSGRESSLRSFASKGIEISSIRDETPIPFNGPRPPKPRRV</sequence>
<evidence type="ECO:0000256" key="4">
    <source>
        <dbReference type="ARBA" id="ARBA00035160"/>
    </source>
</evidence>
<name>A0A1G2DGK7_9BACT</name>
<comment type="caution">
    <text evidence="7">The sequence shown here is derived from an EMBL/GenBank/DDBJ whole genome shotgun (WGS) entry which is preliminary data.</text>
</comment>
<dbReference type="Gene3D" id="3.30.420.80">
    <property type="entry name" value="Ribosomal protein S11"/>
    <property type="match status" value="1"/>
</dbReference>
<comment type="subunit">
    <text evidence="5">Part of the 30S ribosomal subunit. Interacts with proteins S7 and S18. Binds to IF-3.</text>
</comment>
<reference evidence="7 8" key="1">
    <citation type="journal article" date="2016" name="Nat. Commun.">
        <title>Thousands of microbial genomes shed light on interconnected biogeochemical processes in an aquifer system.</title>
        <authorList>
            <person name="Anantharaman K."/>
            <person name="Brown C.T."/>
            <person name="Hug L.A."/>
            <person name="Sharon I."/>
            <person name="Castelle C.J."/>
            <person name="Probst A.J."/>
            <person name="Thomas B.C."/>
            <person name="Singh A."/>
            <person name="Wilkins M.J."/>
            <person name="Karaoz U."/>
            <person name="Brodie E.L."/>
            <person name="Williams K.H."/>
            <person name="Hubbard S.S."/>
            <person name="Banfield J.F."/>
        </authorList>
    </citation>
    <scope>NUCLEOTIDE SEQUENCE [LARGE SCALE GENOMIC DNA]</scope>
</reference>
<dbReference type="HAMAP" id="MF_01310">
    <property type="entry name" value="Ribosomal_uS11"/>
    <property type="match status" value="1"/>
</dbReference>
<dbReference type="NCBIfam" id="NF003698">
    <property type="entry name" value="PRK05309.1"/>
    <property type="match status" value="1"/>
</dbReference>
<dbReference type="Pfam" id="PF00411">
    <property type="entry name" value="Ribosomal_S11"/>
    <property type="match status" value="1"/>
</dbReference>
<organism evidence="7 8">
    <name type="scientific">Candidatus Lloydbacteria bacterium RIFCSPHIGHO2_02_FULL_51_22</name>
    <dbReference type="NCBI Taxonomy" id="1798663"/>
    <lineage>
        <taxon>Bacteria</taxon>
        <taxon>Candidatus Lloydiibacteriota</taxon>
    </lineage>
</organism>